<feature type="domain" description="HEPN" evidence="1">
    <location>
        <begin position="248"/>
        <end position="361"/>
    </location>
</feature>
<name>A0ABW5TW69_9SPHI</name>
<dbReference type="RefSeq" id="WP_379045057.1">
    <property type="nucleotide sequence ID" value="NZ_JBHSKW010000051.1"/>
</dbReference>
<dbReference type="InterPro" id="IPR007842">
    <property type="entry name" value="HEPN_dom"/>
</dbReference>
<accession>A0ABW5TW69</accession>
<dbReference type="Proteomes" id="UP001597546">
    <property type="component" value="Unassembled WGS sequence"/>
</dbReference>
<evidence type="ECO:0000313" key="2">
    <source>
        <dbReference type="EMBL" id="MFD2733542.1"/>
    </source>
</evidence>
<organism evidence="2 3">
    <name type="scientific">Pedobacter alpinus</name>
    <dbReference type="NCBI Taxonomy" id="1590643"/>
    <lineage>
        <taxon>Bacteria</taxon>
        <taxon>Pseudomonadati</taxon>
        <taxon>Bacteroidota</taxon>
        <taxon>Sphingobacteriia</taxon>
        <taxon>Sphingobacteriales</taxon>
        <taxon>Sphingobacteriaceae</taxon>
        <taxon>Pedobacter</taxon>
    </lineage>
</organism>
<keyword evidence="3" id="KW-1185">Reference proteome</keyword>
<comment type="caution">
    <text evidence="2">The sequence shown here is derived from an EMBL/GenBank/DDBJ whole genome shotgun (WGS) entry which is preliminary data.</text>
</comment>
<evidence type="ECO:0000259" key="1">
    <source>
        <dbReference type="PROSITE" id="PS50910"/>
    </source>
</evidence>
<proteinExistence type="predicted"/>
<dbReference type="Gene3D" id="1.20.120.330">
    <property type="entry name" value="Nucleotidyltransferases domain 2"/>
    <property type="match status" value="1"/>
</dbReference>
<dbReference type="EMBL" id="JBHULV010000056">
    <property type="protein sequence ID" value="MFD2733542.1"/>
    <property type="molecule type" value="Genomic_DNA"/>
</dbReference>
<dbReference type="SMART" id="SM00748">
    <property type="entry name" value="HEPN"/>
    <property type="match status" value="1"/>
</dbReference>
<evidence type="ECO:0000313" key="3">
    <source>
        <dbReference type="Proteomes" id="UP001597546"/>
    </source>
</evidence>
<protein>
    <submittedName>
        <fullName evidence="2">HEPN domain-containing protein</fullName>
    </submittedName>
</protein>
<gene>
    <name evidence="2" type="ORF">ACFSSE_17670</name>
</gene>
<dbReference type="PROSITE" id="PS50910">
    <property type="entry name" value="HEPN"/>
    <property type="match status" value="1"/>
</dbReference>
<reference evidence="3" key="1">
    <citation type="journal article" date="2019" name="Int. J. Syst. Evol. Microbiol.">
        <title>The Global Catalogue of Microorganisms (GCM) 10K type strain sequencing project: providing services to taxonomists for standard genome sequencing and annotation.</title>
        <authorList>
            <consortium name="The Broad Institute Genomics Platform"/>
            <consortium name="The Broad Institute Genome Sequencing Center for Infectious Disease"/>
            <person name="Wu L."/>
            <person name="Ma J."/>
        </authorList>
    </citation>
    <scope>NUCLEOTIDE SEQUENCE [LARGE SCALE GENOMIC DNA]</scope>
    <source>
        <strain evidence="3">KCTC 42456</strain>
    </source>
</reference>
<dbReference type="SUPFAM" id="SSF81593">
    <property type="entry name" value="Nucleotidyltransferase substrate binding subunit/domain"/>
    <property type="match status" value="1"/>
</dbReference>
<sequence length="380" mass="43849">MENNETTMNTQELKYPELDYRPCEVDVENPILVQLELSGFFLDYPVHKSQEAVWKMYHGWLQYQAMIGGDQDEVEEVYYFHERLKRLLAAAYVRMKEGKETAVKKNENNIALLDISGGIPEELQPALELLIKVVEPEQVFISRTSDFSSANLPVQFELLLMVKDGGQKFTNLQPYLNLAMLTQQHCNAKLFLRSRLEQAFKNGDLYYQLCCRPENLNYDQSKHPLPKIDFSQLQERKQALEKLFDFSESIAQSFLGQAKINKEKGDWRMAIFMLQQCAECCCRAVIHGFTGEEKRTHEISTLVKQLDKIAPSMRAALGGEEPKEKRLLKLLDDAYTKARYQESFKVSPTDLERLMGMVELLYVEAQASFKEILGLLDMGE</sequence>
<dbReference type="Pfam" id="PF05168">
    <property type="entry name" value="HEPN"/>
    <property type="match status" value="1"/>
</dbReference>